<keyword evidence="1" id="KW-0175">Coiled coil</keyword>
<dbReference type="AlphaFoldDB" id="X6L793"/>
<reference evidence="3 4" key="1">
    <citation type="journal article" date="2013" name="Curr. Biol.">
        <title>The Genome of the Foraminiferan Reticulomyxa filosa.</title>
        <authorList>
            <person name="Glockner G."/>
            <person name="Hulsmann N."/>
            <person name="Schleicher M."/>
            <person name="Noegel A.A."/>
            <person name="Eichinger L."/>
            <person name="Gallinger C."/>
            <person name="Pawlowski J."/>
            <person name="Sierra R."/>
            <person name="Euteneuer U."/>
            <person name="Pillet L."/>
            <person name="Moustafa A."/>
            <person name="Platzer M."/>
            <person name="Groth M."/>
            <person name="Szafranski K."/>
            <person name="Schliwa M."/>
        </authorList>
    </citation>
    <scope>NUCLEOTIDE SEQUENCE [LARGE SCALE GENOMIC DNA]</scope>
</reference>
<evidence type="ECO:0000256" key="2">
    <source>
        <dbReference type="SAM" id="MobiDB-lite"/>
    </source>
</evidence>
<sequence length="428" mass="50199">MRKLDEIRKQLEENNHNLVQKNEQMAKSLTQFHTDNVGLQQKLTDHQQTIDTLNYDYSQLKSSLNALQNEKEHVMRLLKTESTSNNMQGDKGRDIVQQVEFLLSMNRRLREQCQSLGTQMRDMTEEAKYLQDFNHQFDEIKKLLVSTQKQFQQTIGQRQSGDKEDNNGKTFDPSNLLLHNNVFGATKEGQQELLNKSIQRVDKLLDSRKNLFKNQVGRLSREKVDLTKQMATLQSEYDQLHYQMSIQAQEFKNLHSAHAQLSHELKVVEQERQKLSQKFALHEQLNAEYKSTLLERDFLFQKAKALEQEMESLKKLQQLGRSDRNEKTGTSEQQIRDLNEDYDKLKSEVSELSQLNDVLSDQLKTLTTTHSEMNKQLDNLFLANQLLHQQVSMLSNEKTTLRDEAQQKENELKKHKQQCQQHVSELQQ</sequence>
<keyword evidence="4" id="KW-1185">Reference proteome</keyword>
<feature type="coiled-coil region" evidence="1">
    <location>
        <begin position="216"/>
        <end position="362"/>
    </location>
</feature>
<accession>X6L793</accession>
<feature type="compositionally biased region" description="Polar residues" evidence="2">
    <location>
        <begin position="418"/>
        <end position="428"/>
    </location>
</feature>
<name>X6L793_RETFI</name>
<dbReference type="EMBL" id="ASPP01049166">
    <property type="protein sequence ID" value="ETN97607.1"/>
    <property type="molecule type" value="Genomic_DNA"/>
</dbReference>
<proteinExistence type="predicted"/>
<organism evidence="3 4">
    <name type="scientific">Reticulomyxa filosa</name>
    <dbReference type="NCBI Taxonomy" id="46433"/>
    <lineage>
        <taxon>Eukaryota</taxon>
        <taxon>Sar</taxon>
        <taxon>Rhizaria</taxon>
        <taxon>Retaria</taxon>
        <taxon>Foraminifera</taxon>
        <taxon>Monothalamids</taxon>
        <taxon>Reticulomyxidae</taxon>
        <taxon>Reticulomyxa</taxon>
    </lineage>
</organism>
<feature type="coiled-coil region" evidence="1">
    <location>
        <begin position="1"/>
        <end position="77"/>
    </location>
</feature>
<evidence type="ECO:0000313" key="4">
    <source>
        <dbReference type="Proteomes" id="UP000023152"/>
    </source>
</evidence>
<dbReference type="Proteomes" id="UP000023152">
    <property type="component" value="Unassembled WGS sequence"/>
</dbReference>
<comment type="caution">
    <text evidence="3">The sequence shown here is derived from an EMBL/GenBank/DDBJ whole genome shotgun (WGS) entry which is preliminary data.</text>
</comment>
<evidence type="ECO:0008006" key="5">
    <source>
        <dbReference type="Google" id="ProtNLM"/>
    </source>
</evidence>
<feature type="region of interest" description="Disordered" evidence="2">
    <location>
        <begin position="402"/>
        <end position="428"/>
    </location>
</feature>
<feature type="region of interest" description="Disordered" evidence="2">
    <location>
        <begin position="154"/>
        <end position="173"/>
    </location>
</feature>
<gene>
    <name evidence="3" type="ORF">RFI_39922</name>
</gene>
<evidence type="ECO:0000256" key="1">
    <source>
        <dbReference type="SAM" id="Coils"/>
    </source>
</evidence>
<evidence type="ECO:0000313" key="3">
    <source>
        <dbReference type="EMBL" id="ETN97607.1"/>
    </source>
</evidence>
<feature type="non-terminal residue" evidence="3">
    <location>
        <position position="428"/>
    </location>
</feature>
<dbReference type="OMA" id="GRMEHQI"/>
<protein>
    <recommendedName>
        <fullName evidence="5">Viral A-type inclusion protein</fullName>
    </recommendedName>
</protein>
<feature type="compositionally biased region" description="Basic and acidic residues" evidence="2">
    <location>
        <begin position="402"/>
        <end position="412"/>
    </location>
</feature>